<dbReference type="InterPro" id="IPR035979">
    <property type="entry name" value="RBD_domain_sf"/>
</dbReference>
<protein>
    <recommendedName>
        <fullName evidence="2">RRM domain-containing protein</fullName>
    </recommendedName>
</protein>
<accession>B9R9C9</accession>
<evidence type="ECO:0000256" key="1">
    <source>
        <dbReference type="PROSITE-ProRule" id="PRU00176"/>
    </source>
</evidence>
<dbReference type="Pfam" id="PF00076">
    <property type="entry name" value="RRM_1"/>
    <property type="match status" value="1"/>
</dbReference>
<sequence length="136" mass="14666">MAVAHMNWFKINEQLFCPVSRFGKSNGVKMLRDHTTGFIKDYAFVSFDNATDAAQAVKYMNKCIFEGHMLAVKVAQGTSVSYSTAAPKINASPTALPGIPGPLSSEAQASTINIMAKKNWFSSSISVISVAICVLK</sequence>
<dbReference type="Proteomes" id="UP000008311">
    <property type="component" value="Unassembled WGS sequence"/>
</dbReference>
<dbReference type="InParanoid" id="B9R9C9"/>
<organism evidence="3 4">
    <name type="scientific">Ricinus communis</name>
    <name type="common">Castor bean</name>
    <dbReference type="NCBI Taxonomy" id="3988"/>
    <lineage>
        <taxon>Eukaryota</taxon>
        <taxon>Viridiplantae</taxon>
        <taxon>Streptophyta</taxon>
        <taxon>Embryophyta</taxon>
        <taxon>Tracheophyta</taxon>
        <taxon>Spermatophyta</taxon>
        <taxon>Magnoliopsida</taxon>
        <taxon>eudicotyledons</taxon>
        <taxon>Gunneridae</taxon>
        <taxon>Pentapetalae</taxon>
        <taxon>rosids</taxon>
        <taxon>fabids</taxon>
        <taxon>Malpighiales</taxon>
        <taxon>Euphorbiaceae</taxon>
        <taxon>Acalyphoideae</taxon>
        <taxon>Acalypheae</taxon>
        <taxon>Ricinus</taxon>
    </lineage>
</organism>
<name>B9R9C9_RICCO</name>
<dbReference type="PROSITE" id="PS50102">
    <property type="entry name" value="RRM"/>
    <property type="match status" value="1"/>
</dbReference>
<dbReference type="CDD" id="cd00590">
    <property type="entry name" value="RRM_SF"/>
    <property type="match status" value="1"/>
</dbReference>
<dbReference type="AlphaFoldDB" id="B9R9C9"/>
<dbReference type="InterPro" id="IPR000504">
    <property type="entry name" value="RRM_dom"/>
</dbReference>
<dbReference type="InterPro" id="IPR012677">
    <property type="entry name" value="Nucleotide-bd_a/b_plait_sf"/>
</dbReference>
<dbReference type="SUPFAM" id="SSF54928">
    <property type="entry name" value="RNA-binding domain, RBD"/>
    <property type="match status" value="1"/>
</dbReference>
<gene>
    <name evidence="3" type="ORF">RCOM_1496420</name>
</gene>
<dbReference type="Gene3D" id="3.30.70.330">
    <property type="match status" value="1"/>
</dbReference>
<keyword evidence="4" id="KW-1185">Reference proteome</keyword>
<evidence type="ECO:0000259" key="2">
    <source>
        <dbReference type="PROSITE" id="PS50102"/>
    </source>
</evidence>
<evidence type="ECO:0000313" key="4">
    <source>
        <dbReference type="Proteomes" id="UP000008311"/>
    </source>
</evidence>
<dbReference type="SMART" id="SM00360">
    <property type="entry name" value="RRM"/>
    <property type="match status" value="1"/>
</dbReference>
<feature type="domain" description="RRM" evidence="2">
    <location>
        <begin position="13"/>
        <end position="77"/>
    </location>
</feature>
<dbReference type="GO" id="GO:0003723">
    <property type="term" value="F:RNA binding"/>
    <property type="evidence" value="ECO:0007669"/>
    <property type="project" value="UniProtKB-UniRule"/>
</dbReference>
<dbReference type="STRING" id="3988.B9R9C9"/>
<reference evidence="4" key="1">
    <citation type="journal article" date="2010" name="Nat. Biotechnol.">
        <title>Draft genome sequence of the oilseed species Ricinus communis.</title>
        <authorList>
            <person name="Chan A.P."/>
            <person name="Crabtree J."/>
            <person name="Zhao Q."/>
            <person name="Lorenzi H."/>
            <person name="Orvis J."/>
            <person name="Puiu D."/>
            <person name="Melake-Berhan A."/>
            <person name="Jones K.M."/>
            <person name="Redman J."/>
            <person name="Chen G."/>
            <person name="Cahoon E.B."/>
            <person name="Gedil M."/>
            <person name="Stanke M."/>
            <person name="Haas B.J."/>
            <person name="Wortman J.R."/>
            <person name="Fraser-Liggett C.M."/>
            <person name="Ravel J."/>
            <person name="Rabinowicz P.D."/>
        </authorList>
    </citation>
    <scope>NUCLEOTIDE SEQUENCE [LARGE SCALE GENOMIC DNA]</scope>
    <source>
        <strain evidence="4">cv. Hale</strain>
    </source>
</reference>
<dbReference type="EMBL" id="EQ973773">
    <property type="protein sequence ID" value="EEF51406.1"/>
    <property type="molecule type" value="Genomic_DNA"/>
</dbReference>
<proteinExistence type="predicted"/>
<evidence type="ECO:0000313" key="3">
    <source>
        <dbReference type="EMBL" id="EEF51406.1"/>
    </source>
</evidence>
<keyword evidence="1" id="KW-0694">RNA-binding</keyword>